<feature type="compositionally biased region" description="Basic residues" evidence="1">
    <location>
        <begin position="115"/>
        <end position="125"/>
    </location>
</feature>
<accession>A0A8D8A3S4</accession>
<sequence length="157" mass="17797">MLADVRGDRRPGRPIRPGLPLRLSHRLATLQRPDGLPPGASVPHVLPAAIHQRQGARSGDRGLQRCDPTGRLTTSPLRRPRFRRRRRVHLLLGRPAGRDLPSAPQRNRSRDRARLAKRRRRRPGRRLGVQEPVLHRQSQGNAERAINTNRPIPTHPA</sequence>
<reference evidence="2" key="1">
    <citation type="submission" date="2021-05" db="EMBL/GenBank/DDBJ databases">
        <authorList>
            <person name="Alioto T."/>
            <person name="Alioto T."/>
            <person name="Gomez Garrido J."/>
        </authorList>
    </citation>
    <scope>NUCLEOTIDE SEQUENCE</scope>
</reference>
<dbReference type="AlphaFoldDB" id="A0A8D8A3S4"/>
<dbReference type="EMBL" id="HBUE01011809">
    <property type="protein sequence ID" value="CAG6448804.1"/>
    <property type="molecule type" value="Transcribed_RNA"/>
</dbReference>
<feature type="compositionally biased region" description="Basic residues" evidence="1">
    <location>
        <begin position="78"/>
        <end position="89"/>
    </location>
</feature>
<evidence type="ECO:0000313" key="2">
    <source>
        <dbReference type="EMBL" id="CAG6448795.1"/>
    </source>
</evidence>
<dbReference type="EMBL" id="HBUE01011804">
    <property type="protein sequence ID" value="CAG6448795.1"/>
    <property type="molecule type" value="Transcribed_RNA"/>
</dbReference>
<feature type="compositionally biased region" description="Polar residues" evidence="1">
    <location>
        <begin position="136"/>
        <end position="151"/>
    </location>
</feature>
<feature type="region of interest" description="Disordered" evidence="1">
    <location>
        <begin position="53"/>
        <end position="157"/>
    </location>
</feature>
<evidence type="ECO:0000256" key="1">
    <source>
        <dbReference type="SAM" id="MobiDB-lite"/>
    </source>
</evidence>
<protein>
    <submittedName>
        <fullName evidence="2">(northern house mosquito) hypothetical protein</fullName>
    </submittedName>
</protein>
<proteinExistence type="predicted"/>
<organism evidence="2">
    <name type="scientific">Culex pipiens</name>
    <name type="common">House mosquito</name>
    <dbReference type="NCBI Taxonomy" id="7175"/>
    <lineage>
        <taxon>Eukaryota</taxon>
        <taxon>Metazoa</taxon>
        <taxon>Ecdysozoa</taxon>
        <taxon>Arthropoda</taxon>
        <taxon>Hexapoda</taxon>
        <taxon>Insecta</taxon>
        <taxon>Pterygota</taxon>
        <taxon>Neoptera</taxon>
        <taxon>Endopterygota</taxon>
        <taxon>Diptera</taxon>
        <taxon>Nematocera</taxon>
        <taxon>Culicoidea</taxon>
        <taxon>Culicidae</taxon>
        <taxon>Culicinae</taxon>
        <taxon>Culicini</taxon>
        <taxon>Culex</taxon>
        <taxon>Culex</taxon>
    </lineage>
</organism>
<name>A0A8D8A3S4_CULPI</name>